<dbReference type="InterPro" id="IPR052398">
    <property type="entry name" value="Ubiquitin_hydrolase_53/54"/>
</dbReference>
<feature type="region of interest" description="Disordered" evidence="3">
    <location>
        <begin position="628"/>
        <end position="659"/>
    </location>
</feature>
<feature type="compositionally biased region" description="Polar residues" evidence="3">
    <location>
        <begin position="140"/>
        <end position="159"/>
    </location>
</feature>
<feature type="region of interest" description="Disordered" evidence="3">
    <location>
        <begin position="527"/>
        <end position="557"/>
    </location>
</feature>
<feature type="compositionally biased region" description="Polar residues" evidence="3">
    <location>
        <begin position="540"/>
        <end position="557"/>
    </location>
</feature>
<feature type="compositionally biased region" description="Polar residues" evidence="3">
    <location>
        <begin position="633"/>
        <end position="656"/>
    </location>
</feature>
<dbReference type="EMBL" id="KV924655">
    <property type="protein sequence ID" value="PIO37715.1"/>
    <property type="molecule type" value="Genomic_DNA"/>
</dbReference>
<dbReference type="PANTHER" id="PTHR22975">
    <property type="entry name" value="UBIQUITIN SPECIFIC PROTEINASE"/>
    <property type="match status" value="1"/>
</dbReference>
<feature type="region of interest" description="Disordered" evidence="3">
    <location>
        <begin position="330"/>
        <end position="352"/>
    </location>
</feature>
<feature type="compositionally biased region" description="Basic and acidic residues" evidence="3">
    <location>
        <begin position="430"/>
        <end position="449"/>
    </location>
</feature>
<organism evidence="4 5">
    <name type="scientific">Aquarana catesbeiana</name>
    <name type="common">American bullfrog</name>
    <name type="synonym">Rana catesbeiana</name>
    <dbReference type="NCBI Taxonomy" id="8400"/>
    <lineage>
        <taxon>Eukaryota</taxon>
        <taxon>Metazoa</taxon>
        <taxon>Chordata</taxon>
        <taxon>Craniata</taxon>
        <taxon>Vertebrata</taxon>
        <taxon>Euteleostomi</taxon>
        <taxon>Amphibia</taxon>
        <taxon>Batrachia</taxon>
        <taxon>Anura</taxon>
        <taxon>Neobatrachia</taxon>
        <taxon>Ranoidea</taxon>
        <taxon>Ranidae</taxon>
        <taxon>Aquarana</taxon>
    </lineage>
</organism>
<keyword evidence="1" id="KW-0833">Ubl conjugation pathway</keyword>
<reference evidence="5" key="1">
    <citation type="journal article" date="2017" name="Nat. Commun.">
        <title>The North American bullfrog draft genome provides insight into hormonal regulation of long noncoding RNA.</title>
        <authorList>
            <person name="Hammond S.A."/>
            <person name="Warren R.L."/>
            <person name="Vandervalk B.P."/>
            <person name="Kucuk E."/>
            <person name="Khan H."/>
            <person name="Gibb E.A."/>
            <person name="Pandoh P."/>
            <person name="Kirk H."/>
            <person name="Zhao Y."/>
            <person name="Jones M."/>
            <person name="Mungall A.J."/>
            <person name="Coope R."/>
            <person name="Pleasance S."/>
            <person name="Moore R.A."/>
            <person name="Holt R.A."/>
            <person name="Round J.M."/>
            <person name="Ohora S."/>
            <person name="Walle B.V."/>
            <person name="Veldhoen N."/>
            <person name="Helbing C.C."/>
            <person name="Birol I."/>
        </authorList>
    </citation>
    <scope>NUCLEOTIDE SEQUENCE [LARGE SCALE GENOMIC DNA]</scope>
</reference>
<gene>
    <name evidence="4" type="ORF">AB205_0014010</name>
</gene>
<keyword evidence="5" id="KW-1185">Reference proteome</keyword>
<accession>A0A2G9SCB1</accession>
<evidence type="ECO:0000256" key="2">
    <source>
        <dbReference type="ARBA" id="ARBA00022801"/>
    </source>
</evidence>
<dbReference type="AlphaFoldDB" id="A0A2G9SCB1"/>
<sequence length="893" mass="99395">MQSPVRVLAHFPDFWSGLFVYHTIRRITGIINGDHISVNFFCFDFAFTILPFMQIAKEFPVSERENGNSDSKEMHPCVKYRNWGMGRGTSHLGDHQQPRLIQRMESGYESSERNSNSPVSMDLPLSENCSAFREYHSRKSPGTASAPTWRSIPKSQSSGALDMADSASSVWVKVHPSHVVTATENPVPLKTELDELQEEVQRRAREQEVRWKREKEIEAAMGFNPRPRRFLDLDELQNQGRSDSFERSMQEADSVFEQSLRLEQKSDYTTAMALCNEAISKFRLAMHDARSSTHCRALADKKLQMCLRKARSLQDHMLLPAIPQALSPAYSSPQGGAINQSTSDQTISDKIPMKRQTMPETNTKEDFTSTPLTHLFASSHELLPSSAESSSLSPSEHCPCSKTFSNYRAPTDPISPESSSTSVQCTADKMVRTDDSSPDPHNKKPRGERSNNGSPDNGKVAEEHEAKDGLLTLRKMKLNGIKSGSLPSLLFPWARRTQVQSPDRSNPPSYCHKSVSTEIHVSEDKVGSSSVASVSPAGSTGFTIQPGNVSSRTNSQDTLLDRHSELNISEPSKVEAPKSKGLVRSLAEQFQRLQGGSPKRSSFGVNFTGIDSFEQKPSVGDHIQDSLNRLDTESNPQPLISQENKSVSTDQTSTSPESDDGFCNLNGSSLHHLSNQNDESFKELQLEADSSNHGKFYYKAGKKVKFGSTVHLPASLPTNQWVDNVSRYYSPQMDGTNVEHRAHPKTTVLCCPLLAKCTNHVTEFCIDLALCPDARLLLLLSQSWLRAARAIGPCFWPSNPVRREWSVGLSHAVCVCGHTQPGTGGSPHACHHRKQLPRRGEEEEELRALVGDPRKRVFGWLCVVPLSSFGQYICEKASRWPRFVTNSNSRDRA</sequence>
<dbReference type="Proteomes" id="UP000228934">
    <property type="component" value="Unassembled WGS sequence"/>
</dbReference>
<feature type="region of interest" description="Disordered" evidence="3">
    <location>
        <begin position="430"/>
        <end position="463"/>
    </location>
</feature>
<name>A0A2G9SCB1_AQUCT</name>
<feature type="compositionally biased region" description="Low complexity" evidence="3">
    <location>
        <begin position="527"/>
        <end position="539"/>
    </location>
</feature>
<proteinExistence type="predicted"/>
<evidence type="ECO:0000313" key="4">
    <source>
        <dbReference type="EMBL" id="PIO37715.1"/>
    </source>
</evidence>
<feature type="compositionally biased region" description="Polar residues" evidence="3">
    <location>
        <begin position="330"/>
        <end position="348"/>
    </location>
</feature>
<dbReference type="GO" id="GO:0016787">
    <property type="term" value="F:hydrolase activity"/>
    <property type="evidence" value="ECO:0007669"/>
    <property type="project" value="UniProtKB-KW"/>
</dbReference>
<feature type="region of interest" description="Disordered" evidence="3">
    <location>
        <begin position="136"/>
        <end position="161"/>
    </location>
</feature>
<dbReference type="OrthoDB" id="205782at2759"/>
<evidence type="ECO:0000256" key="3">
    <source>
        <dbReference type="SAM" id="MobiDB-lite"/>
    </source>
</evidence>
<evidence type="ECO:0000256" key="1">
    <source>
        <dbReference type="ARBA" id="ARBA00022786"/>
    </source>
</evidence>
<keyword evidence="2" id="KW-0378">Hydrolase</keyword>
<protein>
    <submittedName>
        <fullName evidence="4">Uncharacterized protein</fullName>
    </submittedName>
</protein>
<dbReference type="PANTHER" id="PTHR22975:SF5">
    <property type="entry name" value="INACTIVE UBIQUITIN CARBOXYL-TERMINAL HYDROLASE 54"/>
    <property type="match status" value="1"/>
</dbReference>
<evidence type="ECO:0000313" key="5">
    <source>
        <dbReference type="Proteomes" id="UP000228934"/>
    </source>
</evidence>